<sequence length="195" mass="20201">MALSMTATDSESRNAGADEPQPWGVDPGDLSRVGVMFLIAGAVALIVPGFVTLALEWLLGAALVAAGGFATLHALPLRRGRGAGWYLVLGLVSLVAGVLFIVSPLTGAMTLTFLVGALFAASGLVKIVFGLAMRRLNGWDWTLGSGALALVVGLLILFLVPVVSPWLLGVLVAVELLLNGAWMLRLGRGDARAES</sequence>
<feature type="transmembrane region" description="Helical" evidence="2">
    <location>
        <begin position="108"/>
        <end position="129"/>
    </location>
</feature>
<keyword evidence="2" id="KW-1133">Transmembrane helix</keyword>
<keyword evidence="2" id="KW-0812">Transmembrane</keyword>
<dbReference type="EMBL" id="JACIGI010000005">
    <property type="protein sequence ID" value="MBB4285161.1"/>
    <property type="molecule type" value="Genomic_DNA"/>
</dbReference>
<gene>
    <name evidence="3" type="ORF">GGD88_000878</name>
</gene>
<protein>
    <submittedName>
        <fullName evidence="3">Uncharacterized membrane protein HdeD (DUF308 family)</fullName>
    </submittedName>
</protein>
<evidence type="ECO:0000313" key="4">
    <source>
        <dbReference type="Proteomes" id="UP000555728"/>
    </source>
</evidence>
<evidence type="ECO:0000256" key="1">
    <source>
        <dbReference type="SAM" id="MobiDB-lite"/>
    </source>
</evidence>
<feature type="transmembrane region" description="Helical" evidence="2">
    <location>
        <begin position="141"/>
        <end position="160"/>
    </location>
</feature>
<dbReference type="AlphaFoldDB" id="A0A7W6RY01"/>
<dbReference type="Proteomes" id="UP000555728">
    <property type="component" value="Unassembled WGS sequence"/>
</dbReference>
<feature type="region of interest" description="Disordered" evidence="1">
    <location>
        <begin position="1"/>
        <end position="25"/>
    </location>
</feature>
<name>A0A7W6RY01_9PROT</name>
<keyword evidence="4" id="KW-1185">Reference proteome</keyword>
<comment type="caution">
    <text evidence="3">The sequence shown here is derived from an EMBL/GenBank/DDBJ whole genome shotgun (WGS) entry which is preliminary data.</text>
</comment>
<feature type="transmembrane region" description="Helical" evidence="2">
    <location>
        <begin position="57"/>
        <end position="76"/>
    </location>
</feature>
<feature type="transmembrane region" description="Helical" evidence="2">
    <location>
        <begin position="166"/>
        <end position="184"/>
    </location>
</feature>
<dbReference type="PANTHER" id="PTHR34989">
    <property type="entry name" value="PROTEIN HDED"/>
    <property type="match status" value="1"/>
</dbReference>
<keyword evidence="2" id="KW-0472">Membrane</keyword>
<dbReference type="Pfam" id="PF03729">
    <property type="entry name" value="DUF308"/>
    <property type="match status" value="1"/>
</dbReference>
<organism evidence="3 4">
    <name type="scientific">Roseospira goensis</name>
    <dbReference type="NCBI Taxonomy" id="391922"/>
    <lineage>
        <taxon>Bacteria</taxon>
        <taxon>Pseudomonadati</taxon>
        <taxon>Pseudomonadota</taxon>
        <taxon>Alphaproteobacteria</taxon>
        <taxon>Rhodospirillales</taxon>
        <taxon>Rhodospirillaceae</taxon>
        <taxon>Roseospira</taxon>
    </lineage>
</organism>
<feature type="transmembrane region" description="Helical" evidence="2">
    <location>
        <begin position="33"/>
        <end position="51"/>
    </location>
</feature>
<proteinExistence type="predicted"/>
<evidence type="ECO:0000313" key="3">
    <source>
        <dbReference type="EMBL" id="MBB4285161.1"/>
    </source>
</evidence>
<reference evidence="3 4" key="1">
    <citation type="submission" date="2020-08" db="EMBL/GenBank/DDBJ databases">
        <title>Genome sequencing of Purple Non-Sulfur Bacteria from various extreme environments.</title>
        <authorList>
            <person name="Mayer M."/>
        </authorList>
    </citation>
    <scope>NUCLEOTIDE SEQUENCE [LARGE SCALE GENOMIC DNA]</scope>
    <source>
        <strain evidence="3 4">JA135</strain>
    </source>
</reference>
<dbReference type="RefSeq" id="WP_184432092.1">
    <property type="nucleotide sequence ID" value="NZ_JACIGI010000005.1"/>
</dbReference>
<evidence type="ECO:0000256" key="2">
    <source>
        <dbReference type="SAM" id="Phobius"/>
    </source>
</evidence>
<dbReference type="PANTHER" id="PTHR34989:SF1">
    <property type="entry name" value="PROTEIN HDED"/>
    <property type="match status" value="1"/>
</dbReference>
<feature type="transmembrane region" description="Helical" evidence="2">
    <location>
        <begin position="83"/>
        <end position="102"/>
    </location>
</feature>
<accession>A0A7W6RY01</accession>
<dbReference type="InterPro" id="IPR005325">
    <property type="entry name" value="DUF308_memb"/>
</dbReference>
<dbReference type="GO" id="GO:0005886">
    <property type="term" value="C:plasma membrane"/>
    <property type="evidence" value="ECO:0007669"/>
    <property type="project" value="TreeGrafter"/>
</dbReference>
<dbReference type="InterPro" id="IPR052712">
    <property type="entry name" value="Acid_resist_chaperone_HdeD"/>
</dbReference>